<keyword evidence="5" id="KW-0813">Transport</keyword>
<dbReference type="SUPFAM" id="SSF46458">
    <property type="entry name" value="Globin-like"/>
    <property type="match status" value="1"/>
</dbReference>
<dbReference type="InterPro" id="IPR012292">
    <property type="entry name" value="Globin/Proto"/>
</dbReference>
<keyword evidence="1 5" id="KW-0349">Heme</keyword>
<dbReference type="GO" id="GO:0019825">
    <property type="term" value="F:oxygen binding"/>
    <property type="evidence" value="ECO:0007669"/>
    <property type="project" value="InterPro"/>
</dbReference>
<dbReference type="OrthoDB" id="510157at2"/>
<dbReference type="InterPro" id="IPR009050">
    <property type="entry name" value="Globin-like_sf"/>
</dbReference>
<dbReference type="GO" id="GO:0046872">
    <property type="term" value="F:metal ion binding"/>
    <property type="evidence" value="ECO:0007669"/>
    <property type="project" value="UniProtKB-KW"/>
</dbReference>
<evidence type="ECO:0000256" key="2">
    <source>
        <dbReference type="ARBA" id="ARBA00022621"/>
    </source>
</evidence>
<reference evidence="7 8" key="1">
    <citation type="submission" date="2018-03" db="EMBL/GenBank/DDBJ databases">
        <title>The ancient ancestry and fast evolution of plastids.</title>
        <authorList>
            <person name="Moore K.R."/>
            <person name="Magnabosco C."/>
            <person name="Momper L."/>
            <person name="Gold D.A."/>
            <person name="Bosak T."/>
            <person name="Fournier G.P."/>
        </authorList>
    </citation>
    <scope>NUCLEOTIDE SEQUENCE [LARGE SCALE GENOMIC DNA]</scope>
    <source>
        <strain evidence="7 8">CCALA 037</strain>
    </source>
</reference>
<keyword evidence="8" id="KW-1185">Reference proteome</keyword>
<dbReference type="PANTHER" id="PTHR43396:SF3">
    <property type="entry name" value="FLAVOHEMOPROTEIN"/>
    <property type="match status" value="1"/>
</dbReference>
<dbReference type="RefSeq" id="WP_106300739.1">
    <property type="nucleotide sequence ID" value="NZ_PVWO01000033.1"/>
</dbReference>
<dbReference type="PROSITE" id="PS01033">
    <property type="entry name" value="GLOBIN"/>
    <property type="match status" value="1"/>
</dbReference>
<evidence type="ECO:0000313" key="7">
    <source>
        <dbReference type="EMBL" id="PSB58493.1"/>
    </source>
</evidence>
<dbReference type="AlphaFoldDB" id="A0A2T1GKV7"/>
<dbReference type="GO" id="GO:0046210">
    <property type="term" value="P:nitric oxide catabolic process"/>
    <property type="evidence" value="ECO:0007669"/>
    <property type="project" value="TreeGrafter"/>
</dbReference>
<keyword evidence="4" id="KW-0408">Iron</keyword>
<protein>
    <submittedName>
        <fullName evidence="7">Flavohemoprotein</fullName>
    </submittedName>
</protein>
<dbReference type="InterPro" id="IPR000971">
    <property type="entry name" value="Globin"/>
</dbReference>
<dbReference type="CDD" id="cd12131">
    <property type="entry name" value="HGbI-like"/>
    <property type="match status" value="1"/>
</dbReference>
<gene>
    <name evidence="7" type="ORF">C7B77_04505</name>
</gene>
<dbReference type="GO" id="GO:0071500">
    <property type="term" value="P:cellular response to nitrosative stress"/>
    <property type="evidence" value="ECO:0007669"/>
    <property type="project" value="TreeGrafter"/>
</dbReference>
<organism evidence="7 8">
    <name type="scientific">Chamaesiphon polymorphus CCALA 037</name>
    <dbReference type="NCBI Taxonomy" id="2107692"/>
    <lineage>
        <taxon>Bacteria</taxon>
        <taxon>Bacillati</taxon>
        <taxon>Cyanobacteriota</taxon>
        <taxon>Cyanophyceae</taxon>
        <taxon>Gomontiellales</taxon>
        <taxon>Chamaesiphonaceae</taxon>
        <taxon>Chamaesiphon</taxon>
    </lineage>
</organism>
<accession>A0A2T1GKV7</accession>
<evidence type="ECO:0000256" key="4">
    <source>
        <dbReference type="ARBA" id="ARBA00023004"/>
    </source>
</evidence>
<dbReference type="PANTHER" id="PTHR43396">
    <property type="entry name" value="FLAVOHEMOPROTEIN"/>
    <property type="match status" value="1"/>
</dbReference>
<dbReference type="GO" id="GO:0008941">
    <property type="term" value="F:nitric oxide dioxygenase NAD(P)H activity"/>
    <property type="evidence" value="ECO:0007669"/>
    <property type="project" value="TreeGrafter"/>
</dbReference>
<comment type="caution">
    <text evidence="7">The sequence shown here is derived from an EMBL/GenBank/DDBJ whole genome shotgun (WGS) entry which is preliminary data.</text>
</comment>
<evidence type="ECO:0000313" key="8">
    <source>
        <dbReference type="Proteomes" id="UP000238937"/>
    </source>
</evidence>
<dbReference type="Proteomes" id="UP000238937">
    <property type="component" value="Unassembled WGS sequence"/>
</dbReference>
<dbReference type="Pfam" id="PF00042">
    <property type="entry name" value="Globin"/>
    <property type="match status" value="1"/>
</dbReference>
<dbReference type="GO" id="GO:0071949">
    <property type="term" value="F:FAD binding"/>
    <property type="evidence" value="ECO:0007669"/>
    <property type="project" value="TreeGrafter"/>
</dbReference>
<comment type="similarity">
    <text evidence="5">Belongs to the globin family.</text>
</comment>
<evidence type="ECO:0000256" key="3">
    <source>
        <dbReference type="ARBA" id="ARBA00022723"/>
    </source>
</evidence>
<proteinExistence type="inferred from homology"/>
<feature type="domain" description="Globin" evidence="6">
    <location>
        <begin position="1"/>
        <end position="134"/>
    </location>
</feature>
<keyword evidence="3" id="KW-0479">Metal-binding</keyword>
<dbReference type="GO" id="GO:0005344">
    <property type="term" value="F:oxygen carrier activity"/>
    <property type="evidence" value="ECO:0007669"/>
    <property type="project" value="UniProtKB-KW"/>
</dbReference>
<dbReference type="EMBL" id="PVWO01000033">
    <property type="protein sequence ID" value="PSB58493.1"/>
    <property type="molecule type" value="Genomic_DNA"/>
</dbReference>
<evidence type="ECO:0000259" key="6">
    <source>
        <dbReference type="PROSITE" id="PS01033"/>
    </source>
</evidence>
<evidence type="ECO:0000256" key="1">
    <source>
        <dbReference type="ARBA" id="ARBA00022617"/>
    </source>
</evidence>
<evidence type="ECO:0000256" key="5">
    <source>
        <dbReference type="RuleBase" id="RU000356"/>
    </source>
</evidence>
<keyword evidence="2 5" id="KW-0561">Oxygen transport</keyword>
<dbReference type="GO" id="GO:0020037">
    <property type="term" value="F:heme binding"/>
    <property type="evidence" value="ECO:0007669"/>
    <property type="project" value="InterPro"/>
</dbReference>
<name>A0A2T1GKV7_9CYAN</name>
<dbReference type="Gene3D" id="1.10.490.10">
    <property type="entry name" value="Globins"/>
    <property type="match status" value="1"/>
</dbReference>
<sequence>MSLNVELLESSFLQLKDRETEFSTCFYTHLWADYPAVKPLFANSNMTEQQKKLFQSLVLIVDSLRKPDVLIAALKGLGTRHVRYGVLPEHYPMVGSTLVKSFSLCLQEAWTPNIERAWIEAYAAVTQLMLEGVDYPAEILNPYAHQDSE</sequence>